<evidence type="ECO:0000313" key="3">
    <source>
        <dbReference type="Proteomes" id="UP001526426"/>
    </source>
</evidence>
<dbReference type="Gene3D" id="1.25.40.10">
    <property type="entry name" value="Tetratricopeptide repeat domain"/>
    <property type="match status" value="1"/>
</dbReference>
<feature type="coiled-coil region" evidence="1">
    <location>
        <begin position="111"/>
        <end position="141"/>
    </location>
</feature>
<dbReference type="InterPro" id="IPR011990">
    <property type="entry name" value="TPR-like_helical_dom_sf"/>
</dbReference>
<dbReference type="Proteomes" id="UP001526426">
    <property type="component" value="Unassembled WGS sequence"/>
</dbReference>
<name>A0ABT3L4Q1_9CYAN</name>
<protein>
    <submittedName>
        <fullName evidence="2">Uncharacterized protein</fullName>
    </submittedName>
</protein>
<gene>
    <name evidence="2" type="ORF">K4A83_07255</name>
</gene>
<dbReference type="EMBL" id="JAIHOM010000027">
    <property type="protein sequence ID" value="MCW6036069.1"/>
    <property type="molecule type" value="Genomic_DNA"/>
</dbReference>
<organism evidence="2 3">
    <name type="scientific">Spirulina subsalsa FACHB-351</name>
    <dbReference type="NCBI Taxonomy" id="234711"/>
    <lineage>
        <taxon>Bacteria</taxon>
        <taxon>Bacillati</taxon>
        <taxon>Cyanobacteriota</taxon>
        <taxon>Cyanophyceae</taxon>
        <taxon>Spirulinales</taxon>
        <taxon>Spirulinaceae</taxon>
        <taxon>Spirulina</taxon>
    </lineage>
</organism>
<evidence type="ECO:0000313" key="2">
    <source>
        <dbReference type="EMBL" id="MCW6036069.1"/>
    </source>
</evidence>
<sequence>MTIHNAFTLLTQAQQALAEKLKTFGEVEPRVIRIFEQLQRADQQFQANQWAQAAATYGQVAQLAAQANQKEIQAQACYAQGGMLAVLPDQRSAALEVFQQSAELFAQVGNLQLQQQAEQQMEQLRKRLIDQSSEVQSLTEAIAQLNPQTQVRQILELYHQRARLYLQGGQWEKASRDIQAMFTLAGTTEDLDLLSFVLSQFSPGENSESELLSPVFDYLAQSGQGGENRLLEDLLNHYRTQIHQLINLPDELFNSVNVDHLLSLGEGTLEESQKLAEGLTQQATQLNYSALYQIGTTLQFCQNTEAALQAGQWQTALDLALQERQQALEAKDPQRYFRFTLASLVLAQAYEGLDDRPATIEVLLNCKKTLEHYLGKTAGQPILELLNGLEGRWGKEELLKARLIYREQMQKQGKYRLDD</sequence>
<comment type="caution">
    <text evidence="2">The sequence shown here is derived from an EMBL/GenBank/DDBJ whole genome shotgun (WGS) entry which is preliminary data.</text>
</comment>
<proteinExistence type="predicted"/>
<keyword evidence="3" id="KW-1185">Reference proteome</keyword>
<reference evidence="2 3" key="1">
    <citation type="submission" date="2021-08" db="EMBL/GenBank/DDBJ databases">
        <title>Draft genome sequence of Spirulina subsalsa with high tolerance to salinity and hype-accumulation of phycocyanin.</title>
        <authorList>
            <person name="Pei H."/>
            <person name="Jiang L."/>
        </authorList>
    </citation>
    <scope>NUCLEOTIDE SEQUENCE [LARGE SCALE GENOMIC DNA]</scope>
    <source>
        <strain evidence="2 3">FACHB-351</strain>
    </source>
</reference>
<evidence type="ECO:0000256" key="1">
    <source>
        <dbReference type="SAM" id="Coils"/>
    </source>
</evidence>
<dbReference type="RefSeq" id="WP_265263805.1">
    <property type="nucleotide sequence ID" value="NZ_JAIHOM010000027.1"/>
</dbReference>
<keyword evidence="1" id="KW-0175">Coiled coil</keyword>
<accession>A0ABT3L4Q1</accession>
<dbReference type="SUPFAM" id="SSF48452">
    <property type="entry name" value="TPR-like"/>
    <property type="match status" value="1"/>
</dbReference>